<dbReference type="Proteomes" id="UP000887576">
    <property type="component" value="Unplaced"/>
</dbReference>
<protein>
    <submittedName>
        <fullName evidence="2">Peptidase S74 domain-containing protein</fullName>
    </submittedName>
</protein>
<dbReference type="WBParaSite" id="JU765_v2.g9560.t3">
    <property type="protein sequence ID" value="JU765_v2.g9560.t3"/>
    <property type="gene ID" value="JU765_v2.g9560"/>
</dbReference>
<evidence type="ECO:0000313" key="2">
    <source>
        <dbReference type="WBParaSite" id="JU765_v2.g9560.t3"/>
    </source>
</evidence>
<name>A0AC34RSM0_9BILA</name>
<proteinExistence type="predicted"/>
<reference evidence="2" key="1">
    <citation type="submission" date="2022-11" db="UniProtKB">
        <authorList>
            <consortium name="WormBaseParasite"/>
        </authorList>
    </citation>
    <scope>IDENTIFICATION</scope>
</reference>
<accession>A0AC34RSM0</accession>
<sequence>MPTTEIEIRQSERDRKPKSFQSIPIKLYENQLHKINVERLHFSETTQNNQRKNGKPNPDQRYFSFVTKLIAIGIDGTCCLVQAWQSEKIIVRVIQAWQSEKIIVRAGNPLQFGRPSSPEDDAMWNKTGSLMHYNGPVAIGTNRCFNNAKLTVDGNIVSTGSISHPSDRRVKENIVTLDRKQAMNRLENVRIVEFSYKPEIAKEWGLDETNRHRVGVIAQELREILPDAVKDNGELLTVDDTRIFYDTVAAAQELLEVTGNLENKIGQVEKIGAKLTRFAKKKNFMGSTLSGFTDVTSLSSESYSNHDRRHSGVITSKFTQVAIVTLIIIMACCLLGMSALYVLDWYNRNYVYKKLILPMEGQESIGNLIEQKYNISWIPPTQPLAPLLTATCGLLSNCPRYCCNGKRNNHWNDEGEVENHTKDDAMWNKTGPLMHYNGPVAIGTNRCFNNAKLTVDGNIVSTGSITHPSDRRVKENIVTLDRKQAMNRLENVRIVEFSYKPEIAKEWGLDEASRHRVGVIAQEIREILPDAVKDNGELLTVDDTRIFYDTVAAAQELLEVTGNLENKIGQVEKIGAKLTRFAKKKNFMGSTLSGFTDVTSLSSESYSNHDRRHSGVITSKFTQVAIVTLIIIMACCLLGMSALYVLDWYNRNYVYKKLILPMEGQESIGNLIEQKYNISWIPPTQPLAPLLTATCGLLSNCPRYCCNGKRNNHWNDEAEVENHTKVNPGIPLNSNVEIELLQNKMIIDQRFCVENSCDPRRGLYTLFIPISPTFPMIPLQVHFRFCVENSCDPRRGLYTLFIPISPTFPMIPLQVHFRINNGEIVDNCGSFKEFNHQTCSQNTLEYSSLPTSYGMTENNFELSVGEFIQSAYRFRIGYTTESCNMNEDQQGRSFEEYNLVFYRKC</sequence>
<evidence type="ECO:0000313" key="1">
    <source>
        <dbReference type="Proteomes" id="UP000887576"/>
    </source>
</evidence>
<organism evidence="1 2">
    <name type="scientific">Panagrolaimus sp. JU765</name>
    <dbReference type="NCBI Taxonomy" id="591449"/>
    <lineage>
        <taxon>Eukaryota</taxon>
        <taxon>Metazoa</taxon>
        <taxon>Ecdysozoa</taxon>
        <taxon>Nematoda</taxon>
        <taxon>Chromadorea</taxon>
        <taxon>Rhabditida</taxon>
        <taxon>Tylenchina</taxon>
        <taxon>Panagrolaimomorpha</taxon>
        <taxon>Panagrolaimoidea</taxon>
        <taxon>Panagrolaimidae</taxon>
        <taxon>Panagrolaimus</taxon>
    </lineage>
</organism>